<proteinExistence type="predicted"/>
<evidence type="ECO:0000259" key="3">
    <source>
        <dbReference type="Pfam" id="PF13116"/>
    </source>
</evidence>
<feature type="compositionally biased region" description="Basic residues" evidence="1">
    <location>
        <begin position="10"/>
        <end position="21"/>
    </location>
</feature>
<sequence length="1111" mass="117794">MADHGTPHIKTGRHSALKRERRVRPRPGPLRVLASLIGASITLVLFAVAVTLLALLGRSVSLPDWLVGELETRINNSIEGESLTFDGIAVGLLDAEYRPTLDITGLQIFNAGGESLLAMPQLRSKLDTSELLLGRVKLETVELTGGSLELVRDRRGEIGLAFGATMGGGEVEIGSLSEVLERVDTWFADPRLDELEDIAAEALSLRLTDVRSGEVIAVEQGRLSLVNAANVITMNLSFKLDQDGGPPANLVFAADKAKGLQGARLVGKFEDLEARGLARQVPTLNFLNVLDAPVSGALTAEIDEEGQVASLAGALNIDKGVLQPTPQAKPVRFNSARTYVRYEAATGRLFFDEINLDAPELRLQATGHADLQDFNAGIPQTLLGQLRFRNILLDPEGLFEAPVRFSSGALDLRYKPTALEMDVGQLLLRDEGVELLAKGTVSVLEEGWAVSMEAGIDEIAHAELMKLWPRTAVDKTRDWLIRNVVEGQVQNAAAALRVRPGESTRAAVSFDFSEARVRYLKSLPEVENARGFASISDTSFHMSLQSGAIPVGDAGLLDAGGSSMVIADMTAKPSLAEFRLGLTGPLSAALTLLDRKPFEFLSKSELSPDVATGAARVEMGLTVPLKRDVNVADVAFDVRAELRGVRSDTLIKDRQLEADLLVVEAGDGALSIGGKAQLDGIPTDVVWSREIGPGSPPQSRLTGTMELSQRVLDTFNVGLPPGSVSGRGTAALDILLEPGAAPVAALSSDLRGIGLSIPALGWSKPRGADGLLEVELLLGAQPKVNGVSIRTAGLRGTGTVDLRPGGGLERAVFNPLVVGDRLNSRVEITGQGANRPVRIAIRGGTIDIRKFGVTGGQGGGAANGPPLDFALDRLRVTDTITIDQFQGNFRGGRGLDGTFKGNLNGEAPITGTVVPTARGPAVRIQSNNGGRVIRASGIFRNANGGDMTLTLQPNGKPGQFDGALDIKNTRVKKAPALADLLSAISVIGLLEQLTGDGILFGNVEARFLLTPDGVTLRRSSAVGPSMGITMDGIYNTTTRRMDMRGVVSPIYAVNGIFGALFSPRKGEGLFGFNYTLRGSADAPQVGVNPLSVLTPGIFREIFRQPPPKLQN</sequence>
<keyword evidence="2" id="KW-1133">Transmembrane helix</keyword>
<evidence type="ECO:0000313" key="4">
    <source>
        <dbReference type="EMBL" id="PTX55750.1"/>
    </source>
</evidence>
<protein>
    <submittedName>
        <fullName evidence="4">Uncharacterized protein DUF3971</fullName>
    </submittedName>
</protein>
<evidence type="ECO:0000256" key="1">
    <source>
        <dbReference type="SAM" id="MobiDB-lite"/>
    </source>
</evidence>
<keyword evidence="2" id="KW-0812">Transmembrane</keyword>
<dbReference type="Pfam" id="PF13116">
    <property type="entry name" value="YhdP"/>
    <property type="match status" value="1"/>
</dbReference>
<feature type="transmembrane region" description="Helical" evidence="2">
    <location>
        <begin position="32"/>
        <end position="56"/>
    </location>
</feature>
<accession>A0A2T6BI65</accession>
<organism evidence="4 5">
    <name type="scientific">Litoreibacter ponti</name>
    <dbReference type="NCBI Taxonomy" id="1510457"/>
    <lineage>
        <taxon>Bacteria</taxon>
        <taxon>Pseudomonadati</taxon>
        <taxon>Pseudomonadota</taxon>
        <taxon>Alphaproteobacteria</taxon>
        <taxon>Rhodobacterales</taxon>
        <taxon>Roseobacteraceae</taxon>
        <taxon>Litoreibacter</taxon>
    </lineage>
</organism>
<feature type="domain" description="YhdP central" evidence="3">
    <location>
        <begin position="322"/>
        <end position="768"/>
    </location>
</feature>
<name>A0A2T6BI65_9RHOB</name>
<dbReference type="OrthoDB" id="7161641at2"/>
<evidence type="ECO:0000256" key="2">
    <source>
        <dbReference type="SAM" id="Phobius"/>
    </source>
</evidence>
<dbReference type="Proteomes" id="UP000243978">
    <property type="component" value="Unassembled WGS sequence"/>
</dbReference>
<reference evidence="4 5" key="1">
    <citation type="submission" date="2018-04" db="EMBL/GenBank/DDBJ databases">
        <title>Genomic Encyclopedia of Archaeal and Bacterial Type Strains, Phase II (KMG-II): from individual species to whole genera.</title>
        <authorList>
            <person name="Goeker M."/>
        </authorList>
    </citation>
    <scope>NUCLEOTIDE SEQUENCE [LARGE SCALE GENOMIC DNA]</scope>
    <source>
        <strain evidence="4 5">DSM 100977</strain>
    </source>
</reference>
<comment type="caution">
    <text evidence="4">The sequence shown here is derived from an EMBL/GenBank/DDBJ whole genome shotgun (WGS) entry which is preliminary data.</text>
</comment>
<feature type="region of interest" description="Disordered" evidence="1">
    <location>
        <begin position="1"/>
        <end position="21"/>
    </location>
</feature>
<dbReference type="InterPro" id="IPR025263">
    <property type="entry name" value="YhdP_central"/>
</dbReference>
<keyword evidence="5" id="KW-1185">Reference proteome</keyword>
<keyword evidence="2" id="KW-0472">Membrane</keyword>
<evidence type="ECO:0000313" key="5">
    <source>
        <dbReference type="Proteomes" id="UP000243978"/>
    </source>
</evidence>
<dbReference type="RefSeq" id="WP_107844010.1">
    <property type="nucleotide sequence ID" value="NZ_QBKS01000001.1"/>
</dbReference>
<gene>
    <name evidence="4" type="ORF">C8N43_0392</name>
</gene>
<dbReference type="EMBL" id="QBKS01000001">
    <property type="protein sequence ID" value="PTX55750.1"/>
    <property type="molecule type" value="Genomic_DNA"/>
</dbReference>
<dbReference type="AlphaFoldDB" id="A0A2T6BI65"/>